<dbReference type="InterPro" id="IPR002645">
    <property type="entry name" value="STAS_dom"/>
</dbReference>
<dbReference type="AlphaFoldDB" id="A0A512HA21"/>
<organism evidence="4 5">
    <name type="scientific">Pararhodospirillum oryzae</name>
    <dbReference type="NCBI Taxonomy" id="478448"/>
    <lineage>
        <taxon>Bacteria</taxon>
        <taxon>Pseudomonadati</taxon>
        <taxon>Pseudomonadota</taxon>
        <taxon>Alphaproteobacteria</taxon>
        <taxon>Rhodospirillales</taxon>
        <taxon>Rhodospirillaceae</taxon>
        <taxon>Pararhodospirillum</taxon>
    </lineage>
</organism>
<dbReference type="InterPro" id="IPR003658">
    <property type="entry name" value="Anti-sigma_ant"/>
</dbReference>
<dbReference type="InterPro" id="IPR036513">
    <property type="entry name" value="STAS_dom_sf"/>
</dbReference>
<name>A0A512HA21_9PROT</name>
<reference evidence="4 5" key="1">
    <citation type="submission" date="2019-07" db="EMBL/GenBank/DDBJ databases">
        <title>Whole genome shotgun sequence of Rhodospirillum oryzae NBRC 107573.</title>
        <authorList>
            <person name="Hosoyama A."/>
            <person name="Uohara A."/>
            <person name="Ohji S."/>
            <person name="Ichikawa N."/>
        </authorList>
    </citation>
    <scope>NUCLEOTIDE SEQUENCE [LARGE SCALE GENOMIC DNA]</scope>
    <source>
        <strain evidence="4 5">NBRC 107573</strain>
    </source>
</reference>
<dbReference type="Gene3D" id="3.30.750.24">
    <property type="entry name" value="STAS domain"/>
    <property type="match status" value="1"/>
</dbReference>
<dbReference type="Proteomes" id="UP000321567">
    <property type="component" value="Unassembled WGS sequence"/>
</dbReference>
<comment type="similarity">
    <text evidence="1 2">Belongs to the anti-sigma-factor antagonist family.</text>
</comment>
<dbReference type="PANTHER" id="PTHR33495">
    <property type="entry name" value="ANTI-SIGMA FACTOR ANTAGONIST TM_1081-RELATED-RELATED"/>
    <property type="match status" value="1"/>
</dbReference>
<protein>
    <recommendedName>
        <fullName evidence="2">Anti-sigma factor antagonist</fullName>
    </recommendedName>
</protein>
<evidence type="ECO:0000313" key="4">
    <source>
        <dbReference type="EMBL" id="GEO82303.1"/>
    </source>
</evidence>
<evidence type="ECO:0000256" key="1">
    <source>
        <dbReference type="ARBA" id="ARBA00009013"/>
    </source>
</evidence>
<evidence type="ECO:0000313" key="5">
    <source>
        <dbReference type="Proteomes" id="UP000321567"/>
    </source>
</evidence>
<dbReference type="NCBIfam" id="TIGR00377">
    <property type="entry name" value="ant_ant_sig"/>
    <property type="match status" value="1"/>
</dbReference>
<dbReference type="EMBL" id="BJZO01000070">
    <property type="protein sequence ID" value="GEO82303.1"/>
    <property type="molecule type" value="Genomic_DNA"/>
</dbReference>
<dbReference type="Pfam" id="PF01740">
    <property type="entry name" value="STAS"/>
    <property type="match status" value="1"/>
</dbReference>
<proteinExistence type="inferred from homology"/>
<gene>
    <name evidence="4" type="ORF">ROR02_24340</name>
</gene>
<dbReference type="CDD" id="cd07043">
    <property type="entry name" value="STAS_anti-anti-sigma_factors"/>
    <property type="match status" value="1"/>
</dbReference>
<evidence type="ECO:0000256" key="2">
    <source>
        <dbReference type="RuleBase" id="RU003749"/>
    </source>
</evidence>
<dbReference type="SUPFAM" id="SSF52091">
    <property type="entry name" value="SpoIIaa-like"/>
    <property type="match status" value="1"/>
</dbReference>
<sequence>MKVTATQEGSVTIVAIEGKIDTDTCDDVEAALLAHINKGAKRLVIDLADVTYVSSAGLRAVLIVGKKIKSLQGKMAFCTLRPVIWDVFEASGFTSILTVCETRDGALAFCQG</sequence>
<keyword evidence="5" id="KW-1185">Reference proteome</keyword>
<evidence type="ECO:0000259" key="3">
    <source>
        <dbReference type="PROSITE" id="PS50801"/>
    </source>
</evidence>
<dbReference type="RefSeq" id="WP_147164318.1">
    <property type="nucleotide sequence ID" value="NZ_BJZO01000070.1"/>
</dbReference>
<feature type="domain" description="STAS" evidence="3">
    <location>
        <begin position="1"/>
        <end position="110"/>
    </location>
</feature>
<accession>A0A512HA21</accession>
<dbReference type="GO" id="GO:0043856">
    <property type="term" value="F:anti-sigma factor antagonist activity"/>
    <property type="evidence" value="ECO:0007669"/>
    <property type="project" value="InterPro"/>
</dbReference>
<dbReference type="PROSITE" id="PS50801">
    <property type="entry name" value="STAS"/>
    <property type="match status" value="1"/>
</dbReference>
<dbReference type="OrthoDB" id="280847at2"/>
<comment type="caution">
    <text evidence="4">The sequence shown here is derived from an EMBL/GenBank/DDBJ whole genome shotgun (WGS) entry which is preliminary data.</text>
</comment>